<keyword evidence="3" id="KW-1185">Reference proteome</keyword>
<sequence>MSRSSQRRMAQDIMKLRELQWEQARSLALRAHAEAIRGDEDAQNAQEAALSCTERTRHALTTTGVLSPQLMASWTRTTELAQGHLRLCRQKASSAHAELEEQMKALHRTQEQLDAAERLAKRFKRAEDRHIEEKRLSALEDRLLARGVQP</sequence>
<gene>
    <name evidence="2" type="ORF">GCM10007901_15950</name>
</gene>
<evidence type="ECO:0000313" key="3">
    <source>
        <dbReference type="Proteomes" id="UP001156670"/>
    </source>
</evidence>
<evidence type="ECO:0008006" key="4">
    <source>
        <dbReference type="Google" id="ProtNLM"/>
    </source>
</evidence>
<organism evidence="2 3">
    <name type="scientific">Dyella acidisoli</name>
    <dbReference type="NCBI Taxonomy" id="1867834"/>
    <lineage>
        <taxon>Bacteria</taxon>
        <taxon>Pseudomonadati</taxon>
        <taxon>Pseudomonadota</taxon>
        <taxon>Gammaproteobacteria</taxon>
        <taxon>Lysobacterales</taxon>
        <taxon>Rhodanobacteraceae</taxon>
        <taxon>Dyella</taxon>
    </lineage>
</organism>
<dbReference type="Proteomes" id="UP001156670">
    <property type="component" value="Unassembled WGS sequence"/>
</dbReference>
<reference evidence="3" key="1">
    <citation type="journal article" date="2019" name="Int. J. Syst. Evol. Microbiol.">
        <title>The Global Catalogue of Microorganisms (GCM) 10K type strain sequencing project: providing services to taxonomists for standard genome sequencing and annotation.</title>
        <authorList>
            <consortium name="The Broad Institute Genomics Platform"/>
            <consortium name="The Broad Institute Genome Sequencing Center for Infectious Disease"/>
            <person name="Wu L."/>
            <person name="Ma J."/>
        </authorList>
    </citation>
    <scope>NUCLEOTIDE SEQUENCE [LARGE SCALE GENOMIC DNA]</scope>
    <source>
        <strain evidence="3">NBRC 111980</strain>
    </source>
</reference>
<protein>
    <recommendedName>
        <fullName evidence="4">Flagellar FliJ protein</fullName>
    </recommendedName>
</protein>
<evidence type="ECO:0000256" key="1">
    <source>
        <dbReference type="SAM" id="Coils"/>
    </source>
</evidence>
<proteinExistence type="predicted"/>
<accession>A0ABQ5XQI8</accession>
<feature type="coiled-coil region" evidence="1">
    <location>
        <begin position="89"/>
        <end position="133"/>
    </location>
</feature>
<name>A0ABQ5XQI8_9GAMM</name>
<dbReference type="RefSeq" id="WP_423372880.1">
    <property type="nucleotide sequence ID" value="NZ_CP064031.1"/>
</dbReference>
<keyword evidence="1" id="KW-0175">Coiled coil</keyword>
<comment type="caution">
    <text evidence="2">The sequence shown here is derived from an EMBL/GenBank/DDBJ whole genome shotgun (WGS) entry which is preliminary data.</text>
</comment>
<evidence type="ECO:0000313" key="2">
    <source>
        <dbReference type="EMBL" id="GLQ92644.1"/>
    </source>
</evidence>
<dbReference type="EMBL" id="BSOB01000010">
    <property type="protein sequence ID" value="GLQ92644.1"/>
    <property type="molecule type" value="Genomic_DNA"/>
</dbReference>